<sequence>METEIGCGVAEHSSACLCDVKIINPLPPLRDCIRDGVADLFMGSRVCEIQGYGVPWNRLSMLDYFTDMVEYWDAFHAEQELYAVVGTDVVIDSTEPTFTRWGKTREAIQSCMDKEGVTLSGVIRHLGLDCQEAMNALTANRGTKDWTFARIDELERLIKLGVSRKVIAKQLDIPFGNVRGLAYLFKSKEQDTAKARARKLLNELCLTDYDAATIMKIIVTDTGIQYTRSAVTKRRTRTTG</sequence>
<reference evidence="1" key="1">
    <citation type="submission" date="2020-05" db="EMBL/GenBank/DDBJ databases">
        <authorList>
            <person name="Chiriac C."/>
            <person name="Salcher M."/>
            <person name="Ghai R."/>
            <person name="Kavagutti S V."/>
        </authorList>
    </citation>
    <scope>NUCLEOTIDE SEQUENCE</scope>
</reference>
<gene>
    <name evidence="1" type="ORF">UFOVP923_23</name>
</gene>
<name>A0A6J5PKU5_9CAUD</name>
<proteinExistence type="predicted"/>
<accession>A0A6J5PKU5</accession>
<organism evidence="1">
    <name type="scientific">uncultured Caudovirales phage</name>
    <dbReference type="NCBI Taxonomy" id="2100421"/>
    <lineage>
        <taxon>Viruses</taxon>
        <taxon>Duplodnaviria</taxon>
        <taxon>Heunggongvirae</taxon>
        <taxon>Uroviricota</taxon>
        <taxon>Caudoviricetes</taxon>
        <taxon>Peduoviridae</taxon>
        <taxon>Maltschvirus</taxon>
        <taxon>Maltschvirus maltsch</taxon>
    </lineage>
</organism>
<dbReference type="EMBL" id="LR796877">
    <property type="protein sequence ID" value="CAB4171742.1"/>
    <property type="molecule type" value="Genomic_DNA"/>
</dbReference>
<protein>
    <submittedName>
        <fullName evidence="1">Uncharacterized protein</fullName>
    </submittedName>
</protein>
<evidence type="ECO:0000313" key="1">
    <source>
        <dbReference type="EMBL" id="CAB4171742.1"/>
    </source>
</evidence>